<accession>A0A0C9SDB7</accession>
<organism evidence="2">
    <name type="scientific">Amblyomma americanum</name>
    <name type="common">Lone star tick</name>
    <dbReference type="NCBI Taxonomy" id="6943"/>
    <lineage>
        <taxon>Eukaryota</taxon>
        <taxon>Metazoa</taxon>
        <taxon>Ecdysozoa</taxon>
        <taxon>Arthropoda</taxon>
        <taxon>Chelicerata</taxon>
        <taxon>Arachnida</taxon>
        <taxon>Acari</taxon>
        <taxon>Parasitiformes</taxon>
        <taxon>Ixodida</taxon>
        <taxon>Ixodoidea</taxon>
        <taxon>Ixodidae</taxon>
        <taxon>Amblyomminae</taxon>
        <taxon>Amblyomma</taxon>
    </lineage>
</organism>
<reference evidence="2" key="1">
    <citation type="journal article" date="2015" name="PLoS ONE">
        <title>An Insight into the Sialome of the Lone Star Tick, Amblyomma americanum, with a Glimpse on Its Time Dependent Gene Expression.</title>
        <authorList>
            <person name="Karim S."/>
            <person name="Ribeiro J.M."/>
        </authorList>
    </citation>
    <scope>NUCLEOTIDE SEQUENCE</scope>
    <source>
        <tissue evidence="2">Salivary gland</tissue>
    </source>
</reference>
<dbReference type="AlphaFoldDB" id="A0A0C9SDB7"/>
<name>A0A0C9SDB7_AMBAM</name>
<feature type="compositionally biased region" description="Basic residues" evidence="1">
    <location>
        <begin position="93"/>
        <end position="108"/>
    </location>
</feature>
<protein>
    <submittedName>
        <fullName evidence="2">Uncharacterized protein</fullName>
    </submittedName>
</protein>
<evidence type="ECO:0000313" key="2">
    <source>
        <dbReference type="EMBL" id="JAG91942.1"/>
    </source>
</evidence>
<feature type="compositionally biased region" description="Pro residues" evidence="1">
    <location>
        <begin position="45"/>
        <end position="63"/>
    </location>
</feature>
<feature type="region of interest" description="Disordered" evidence="1">
    <location>
        <begin position="37"/>
        <end position="119"/>
    </location>
</feature>
<proteinExistence type="evidence at transcript level"/>
<evidence type="ECO:0000256" key="1">
    <source>
        <dbReference type="SAM" id="MobiDB-lite"/>
    </source>
</evidence>
<sequence>MGTVVLHLLTEEMVTMRFAVFSIAFCMLVGLATATTIGLPKQPDSTPPGGPPSRYPGSGPLPFPGFWGGSQRGLEPYPFPSGRSDLPGDSGKGGKKKNKKRRNRKRRSNIIAYDAKIQK</sequence>
<dbReference type="EMBL" id="GBZX01000798">
    <property type="protein sequence ID" value="JAG91942.1"/>
    <property type="molecule type" value="mRNA"/>
</dbReference>